<keyword evidence="2" id="KW-1185">Reference proteome</keyword>
<organism evidence="1 2">
    <name type="scientific">Diphasiastrum complanatum</name>
    <name type="common">Issler's clubmoss</name>
    <name type="synonym">Lycopodium complanatum</name>
    <dbReference type="NCBI Taxonomy" id="34168"/>
    <lineage>
        <taxon>Eukaryota</taxon>
        <taxon>Viridiplantae</taxon>
        <taxon>Streptophyta</taxon>
        <taxon>Embryophyta</taxon>
        <taxon>Tracheophyta</taxon>
        <taxon>Lycopodiopsida</taxon>
        <taxon>Lycopodiales</taxon>
        <taxon>Lycopodiaceae</taxon>
        <taxon>Lycopodioideae</taxon>
        <taxon>Diphasiastrum</taxon>
    </lineage>
</organism>
<dbReference type="Proteomes" id="UP001162992">
    <property type="component" value="Chromosome 20"/>
</dbReference>
<name>A0ACC2AMP9_DIPCM</name>
<sequence>MGEIDGFVGGSWYKRDECSLKLVTGTSGILCGSLPPRKRLLAGLKQNGLLFSDINLPSPPLQENSNTNSHVINVNSSSAAAMGEGTLKLPVNLVPAKDVNRSSGRDYDEIGKRNQGSLFQRSCSSCTDLHKRNTVCFYCLKACKDPNLLSDQAIWLSCCSCKRFIHLSCELRFSPRGTVDSVTYVCFMCRRSKIHQENGVAGSRDKNSSNGGISTGSAEGSYSSTSSFDTCSPFTKRQRMARERRKNPISFRVEDIIQSIPKVGSCSYQDNRGAAIQGVKLPSNLQACPEEDEVSAAKYAAIMAVKAAAVARATASAKAVAAVKAAAVAKAALEAAALAASEEAHARAELFRRSTWTETSSETSVLSMSDKAISHQVIKSNLDMETEKKDGECSPSHVSFHDEELARLLHRAINSSPRISRNTSPLGKKAREEPASKLTAESFAPSTRGVSAPPSDFFSQSKQQNTKMCFESETHIEARQPDSKIVKPKVYDDHDSTLPENSLPICVSLSYTFGAESSAQQAISTKSEKNLSSLVYEYSSGDKLPLINLNTEHCTSAAIPGECFISRPGWEAAPAVETKIISIEKASQQSSNLDKINFENPVNVTATVRSADIKIKEEIAAQPAMLAAVVPDSKCKHTDRKPSSLEGFASASLAKTKQDKLSKSRSSPEELKNSGLSLKTISSSIRSPTVRSNLPNKPAHFSQANRPYSPKEAALNENCSEDGNLLLNSPRKGIERSLRNILANLNCEKAVKKVDISPNRSRHAATEACSIFAVSEVESAKFQCESISTVQPFGRATLSSTQLFAHSSSLYNAKWP</sequence>
<evidence type="ECO:0000313" key="2">
    <source>
        <dbReference type="Proteomes" id="UP001162992"/>
    </source>
</evidence>
<proteinExistence type="predicted"/>
<dbReference type="EMBL" id="CM055111">
    <property type="protein sequence ID" value="KAJ7518843.1"/>
    <property type="molecule type" value="Genomic_DNA"/>
</dbReference>
<reference evidence="2" key="1">
    <citation type="journal article" date="2024" name="Proc. Natl. Acad. Sci. U.S.A.">
        <title>Extraordinary preservation of gene collinearity over three hundred million years revealed in homosporous lycophytes.</title>
        <authorList>
            <person name="Li C."/>
            <person name="Wickell D."/>
            <person name="Kuo L.Y."/>
            <person name="Chen X."/>
            <person name="Nie B."/>
            <person name="Liao X."/>
            <person name="Peng D."/>
            <person name="Ji J."/>
            <person name="Jenkins J."/>
            <person name="Williams M."/>
            <person name="Shu S."/>
            <person name="Plott C."/>
            <person name="Barry K."/>
            <person name="Rajasekar S."/>
            <person name="Grimwood J."/>
            <person name="Han X."/>
            <person name="Sun S."/>
            <person name="Hou Z."/>
            <person name="He W."/>
            <person name="Dai G."/>
            <person name="Sun C."/>
            <person name="Schmutz J."/>
            <person name="Leebens-Mack J.H."/>
            <person name="Li F.W."/>
            <person name="Wang L."/>
        </authorList>
    </citation>
    <scope>NUCLEOTIDE SEQUENCE [LARGE SCALE GENOMIC DNA]</scope>
    <source>
        <strain evidence="2">cv. PW_Plant_1</strain>
    </source>
</reference>
<gene>
    <name evidence="1" type="ORF">O6H91_20G011000</name>
</gene>
<protein>
    <submittedName>
        <fullName evidence="1">Uncharacterized protein</fullName>
    </submittedName>
</protein>
<accession>A0ACC2AMP9</accession>
<evidence type="ECO:0000313" key="1">
    <source>
        <dbReference type="EMBL" id="KAJ7518843.1"/>
    </source>
</evidence>
<comment type="caution">
    <text evidence="1">The sequence shown here is derived from an EMBL/GenBank/DDBJ whole genome shotgun (WGS) entry which is preliminary data.</text>
</comment>